<sequence length="294" mass="32055">MSLLSATSFTNMARLTLAASLIYVGYSISQFGQNLSQLAPLIDEIQQAQQQVPDILERVDAITAQIPEVLEHVDAINQSIPPILQRVDDVTTQIPLILAQVDAVEKQIPPILAESKQLRQQVPAVLKRVDSTNKSIAGVSSQIPAILDESEAIRADAPVLLADAQQLVNDVETVGQQASEGFVSGVFTGILKAPLSILPDGTPLFSRTSLSEKDEKMMNETVSELLATNQLGSKKTWFNSATQIGGEITLFASQQDPAQCRVLKIELSKKRRQLESRATELCKNNQGKWMPKNS</sequence>
<dbReference type="RefSeq" id="WP_048900971.1">
    <property type="nucleotide sequence ID" value="NZ_AP024853.1"/>
</dbReference>
<proteinExistence type="predicted"/>
<name>A0A0J8V578_9GAMM</name>
<protein>
    <recommendedName>
        <fullName evidence="3">Surface antigen domain-containing protein</fullName>
    </recommendedName>
</protein>
<gene>
    <name evidence="1" type="ORF">C9I94_18510</name>
</gene>
<dbReference type="Gene3D" id="1.10.287.950">
    <property type="entry name" value="Methyl-accepting chemotaxis protein"/>
    <property type="match status" value="1"/>
</dbReference>
<comment type="caution">
    <text evidence="1">The sequence shown here is derived from an EMBL/GenBank/DDBJ whole genome shotgun (WGS) entry which is preliminary data.</text>
</comment>
<evidence type="ECO:0000313" key="2">
    <source>
        <dbReference type="Proteomes" id="UP000240481"/>
    </source>
</evidence>
<dbReference type="SUPFAM" id="SSF58104">
    <property type="entry name" value="Methyl-accepting chemotaxis protein (MCP) signaling domain"/>
    <property type="match status" value="1"/>
</dbReference>
<organism evidence="1 2">
    <name type="scientific">Photobacterium swingsii</name>
    <dbReference type="NCBI Taxonomy" id="680026"/>
    <lineage>
        <taxon>Bacteria</taxon>
        <taxon>Pseudomonadati</taxon>
        <taxon>Pseudomonadota</taxon>
        <taxon>Gammaproteobacteria</taxon>
        <taxon>Vibrionales</taxon>
        <taxon>Vibrionaceae</taxon>
        <taxon>Photobacterium</taxon>
    </lineage>
</organism>
<dbReference type="STRING" id="680026.AB733_23435"/>
<accession>A0A0J8V578</accession>
<dbReference type="OrthoDB" id="5828107at2"/>
<dbReference type="AlphaFoldDB" id="A0A0J8V578"/>
<dbReference type="EMBL" id="PYLZ01000011">
    <property type="protein sequence ID" value="PSW22776.1"/>
    <property type="molecule type" value="Genomic_DNA"/>
</dbReference>
<evidence type="ECO:0008006" key="3">
    <source>
        <dbReference type="Google" id="ProtNLM"/>
    </source>
</evidence>
<evidence type="ECO:0000313" key="1">
    <source>
        <dbReference type="EMBL" id="PSW22776.1"/>
    </source>
</evidence>
<reference evidence="1 2" key="1">
    <citation type="submission" date="2018-01" db="EMBL/GenBank/DDBJ databases">
        <title>Whole genome sequencing of Histamine producing bacteria.</title>
        <authorList>
            <person name="Butler K."/>
        </authorList>
    </citation>
    <scope>NUCLEOTIDE SEQUENCE [LARGE SCALE GENOMIC DNA]</scope>
    <source>
        <strain evidence="1 2">DSM 24669</strain>
    </source>
</reference>
<dbReference type="Proteomes" id="UP000240481">
    <property type="component" value="Unassembled WGS sequence"/>
</dbReference>
<keyword evidence="2" id="KW-1185">Reference proteome</keyword>